<dbReference type="InterPro" id="IPR019410">
    <property type="entry name" value="Methyltransf_16"/>
</dbReference>
<reference evidence="11" key="1">
    <citation type="submission" date="2022-11" db="EMBL/GenBank/DDBJ databases">
        <authorList>
            <person name="Petersen C."/>
        </authorList>
    </citation>
    <scope>NUCLEOTIDE SEQUENCE</scope>
    <source>
        <strain evidence="11">IBT 26290</strain>
    </source>
</reference>
<evidence type="ECO:0000256" key="7">
    <source>
        <dbReference type="ARBA" id="ARBA00022691"/>
    </source>
</evidence>
<keyword evidence="12" id="KW-1185">Reference proteome</keyword>
<dbReference type="PANTHER" id="PTHR14614">
    <property type="entry name" value="HEPATOCELLULAR CARCINOMA-ASSOCIATED ANTIGEN"/>
    <property type="match status" value="1"/>
</dbReference>
<proteinExistence type="inferred from homology"/>
<dbReference type="GO" id="GO:0018064">
    <property type="term" value="F:protein-L-histidine N-tele-methyltransferase activity"/>
    <property type="evidence" value="ECO:0007669"/>
    <property type="project" value="UniProtKB-EC"/>
</dbReference>
<comment type="subcellular location">
    <subcellularLocation>
        <location evidence="2">Cytoplasm</location>
    </subcellularLocation>
    <subcellularLocation>
        <location evidence="1">Nucleus</location>
    </subcellularLocation>
</comment>
<keyword evidence="4" id="KW-0963">Cytoplasm</keyword>
<sequence>MAFSFGFSGDDIDMDDSETSNGVPDVLPPQSAPNSLPELVKAGKHDMNEWLSILPSQIFYNRLAISGTPIVIARREIFDIRTQLMAEDNENYDNAELIAGLEEGDLKPNFYEGGFKTWECALDLAKLAAGDTAIIESLNNSQTDVHVIELGAGTAVPSMTLFAHILSQTESVDGAAPQRRAHFTFADYNDAVLRLVTLPNLLLTWHNSRSQTAVEPPAGQEASQAQQDEELDITPELVDEFKNDLARRGILVDFISGGWSPEFVDLVFSASTTRAGECRTLVLASETIYSPATLTAFSETLLGLLRRSSTPAAKTRALIAAKKVYFGVGGGVDEFLAVLKSVCAEELEVQEKVDVQSEGVGRVVLEATLSAHGV</sequence>
<dbReference type="EMBL" id="JAPQKN010000003">
    <property type="protein sequence ID" value="KAJ5166573.1"/>
    <property type="molecule type" value="Genomic_DNA"/>
</dbReference>
<accession>A0A9W9I4K1</accession>
<keyword evidence="6" id="KW-0808">Transferase</keyword>
<evidence type="ECO:0000256" key="6">
    <source>
        <dbReference type="ARBA" id="ARBA00022679"/>
    </source>
</evidence>
<evidence type="ECO:0000256" key="4">
    <source>
        <dbReference type="ARBA" id="ARBA00022490"/>
    </source>
</evidence>
<dbReference type="RefSeq" id="XP_056543034.1">
    <property type="nucleotide sequence ID" value="XM_056687479.1"/>
</dbReference>
<keyword evidence="5" id="KW-0489">Methyltransferase</keyword>
<gene>
    <name evidence="11" type="ORF">N7482_005354</name>
</gene>
<evidence type="ECO:0000256" key="8">
    <source>
        <dbReference type="ARBA" id="ARBA00023242"/>
    </source>
</evidence>
<dbReference type="EC" id="2.1.1.85" evidence="3"/>
<keyword evidence="7" id="KW-0949">S-adenosyl-L-methionine</keyword>
<feature type="region of interest" description="Disordered" evidence="10">
    <location>
        <begin position="1"/>
        <end position="34"/>
    </location>
</feature>
<evidence type="ECO:0000256" key="10">
    <source>
        <dbReference type="SAM" id="MobiDB-lite"/>
    </source>
</evidence>
<evidence type="ECO:0000256" key="5">
    <source>
        <dbReference type="ARBA" id="ARBA00022603"/>
    </source>
</evidence>
<evidence type="ECO:0000313" key="12">
    <source>
        <dbReference type="Proteomes" id="UP001149163"/>
    </source>
</evidence>
<evidence type="ECO:0000256" key="1">
    <source>
        <dbReference type="ARBA" id="ARBA00004123"/>
    </source>
</evidence>
<dbReference type="InterPro" id="IPR029063">
    <property type="entry name" value="SAM-dependent_MTases_sf"/>
</dbReference>
<dbReference type="AlphaFoldDB" id="A0A9W9I4K1"/>
<evidence type="ECO:0000256" key="9">
    <source>
        <dbReference type="ARBA" id="ARBA00038126"/>
    </source>
</evidence>
<reference evidence="11" key="2">
    <citation type="journal article" date="2023" name="IMA Fungus">
        <title>Comparative genomic study of the Penicillium genus elucidates a diverse pangenome and 15 lateral gene transfer events.</title>
        <authorList>
            <person name="Petersen C."/>
            <person name="Sorensen T."/>
            <person name="Nielsen M.R."/>
            <person name="Sondergaard T.E."/>
            <person name="Sorensen J.L."/>
            <person name="Fitzpatrick D.A."/>
            <person name="Frisvad J.C."/>
            <person name="Nielsen K.L."/>
        </authorList>
    </citation>
    <scope>NUCLEOTIDE SEQUENCE</scope>
    <source>
        <strain evidence="11">IBT 26290</strain>
    </source>
</reference>
<comment type="similarity">
    <text evidence="9">Belongs to the methyltransferase superfamily. METTL18 family.</text>
</comment>
<comment type="caution">
    <text evidence="11">The sequence shown here is derived from an EMBL/GenBank/DDBJ whole genome shotgun (WGS) entry which is preliminary data.</text>
</comment>
<dbReference type="Gene3D" id="3.40.50.150">
    <property type="entry name" value="Vaccinia Virus protein VP39"/>
    <property type="match status" value="1"/>
</dbReference>
<dbReference type="OrthoDB" id="1723750at2759"/>
<evidence type="ECO:0000313" key="11">
    <source>
        <dbReference type="EMBL" id="KAJ5166573.1"/>
    </source>
</evidence>
<keyword evidence="8" id="KW-0539">Nucleus</keyword>
<evidence type="ECO:0000256" key="3">
    <source>
        <dbReference type="ARBA" id="ARBA00012533"/>
    </source>
</evidence>
<dbReference type="GO" id="GO:0032259">
    <property type="term" value="P:methylation"/>
    <property type="evidence" value="ECO:0007669"/>
    <property type="project" value="UniProtKB-KW"/>
</dbReference>
<protein>
    <recommendedName>
        <fullName evidence="3">protein-histidine N-methyltransferase</fullName>
        <ecNumber evidence="3">2.1.1.85</ecNumber>
    </recommendedName>
</protein>
<organism evidence="11 12">
    <name type="scientific">Penicillium canariense</name>
    <dbReference type="NCBI Taxonomy" id="189055"/>
    <lineage>
        <taxon>Eukaryota</taxon>
        <taxon>Fungi</taxon>
        <taxon>Dikarya</taxon>
        <taxon>Ascomycota</taxon>
        <taxon>Pezizomycotina</taxon>
        <taxon>Eurotiomycetes</taxon>
        <taxon>Eurotiomycetidae</taxon>
        <taxon>Eurotiales</taxon>
        <taxon>Aspergillaceae</taxon>
        <taxon>Penicillium</taxon>
    </lineage>
</organism>
<dbReference type="GO" id="GO:0005634">
    <property type="term" value="C:nucleus"/>
    <property type="evidence" value="ECO:0007669"/>
    <property type="project" value="UniProtKB-SubCell"/>
</dbReference>
<dbReference type="GO" id="GO:0005737">
    <property type="term" value="C:cytoplasm"/>
    <property type="evidence" value="ECO:0007669"/>
    <property type="project" value="UniProtKB-SubCell"/>
</dbReference>
<dbReference type="PANTHER" id="PTHR14614:SF39">
    <property type="entry name" value="HISTIDINE PROTEIN METHYLTRANSFERASE 1 HOMOLOG"/>
    <property type="match status" value="1"/>
</dbReference>
<evidence type="ECO:0000256" key="2">
    <source>
        <dbReference type="ARBA" id="ARBA00004496"/>
    </source>
</evidence>
<name>A0A9W9I4K1_9EURO</name>
<dbReference type="Proteomes" id="UP001149163">
    <property type="component" value="Unassembled WGS sequence"/>
</dbReference>
<dbReference type="GeneID" id="81426655"/>